<feature type="compositionally biased region" description="Low complexity" evidence="2">
    <location>
        <begin position="382"/>
        <end position="394"/>
    </location>
</feature>
<evidence type="ECO:0000313" key="4">
    <source>
        <dbReference type="Proteomes" id="UP000266206"/>
    </source>
</evidence>
<evidence type="ECO:0008006" key="5">
    <source>
        <dbReference type="Google" id="ProtNLM"/>
    </source>
</evidence>
<feature type="region of interest" description="Disordered" evidence="2">
    <location>
        <begin position="1"/>
        <end position="40"/>
    </location>
</feature>
<name>A0A3A1YTV1_9BURK</name>
<dbReference type="EMBL" id="NQYH01000005">
    <property type="protein sequence ID" value="RIY41085.1"/>
    <property type="molecule type" value="Genomic_DNA"/>
</dbReference>
<feature type="compositionally biased region" description="Low complexity" evidence="2">
    <location>
        <begin position="16"/>
        <end position="30"/>
    </location>
</feature>
<dbReference type="InterPro" id="IPR011010">
    <property type="entry name" value="DNA_brk_join_enz"/>
</dbReference>
<gene>
    <name evidence="3" type="ORF">CJP73_08015</name>
</gene>
<feature type="compositionally biased region" description="Polar residues" evidence="2">
    <location>
        <begin position="395"/>
        <end position="406"/>
    </location>
</feature>
<dbReference type="OrthoDB" id="8883268at2"/>
<dbReference type="Proteomes" id="UP000266206">
    <property type="component" value="Unassembled WGS sequence"/>
</dbReference>
<dbReference type="AlphaFoldDB" id="A0A3A1YTV1"/>
<dbReference type="SUPFAM" id="SSF56349">
    <property type="entry name" value="DNA breaking-rejoining enzymes"/>
    <property type="match status" value="1"/>
</dbReference>
<dbReference type="Gene3D" id="1.10.443.10">
    <property type="entry name" value="Intergrase catalytic core"/>
    <property type="match status" value="1"/>
</dbReference>
<evidence type="ECO:0000256" key="2">
    <source>
        <dbReference type="SAM" id="MobiDB-lite"/>
    </source>
</evidence>
<dbReference type="InterPro" id="IPR013762">
    <property type="entry name" value="Integrase-like_cat_sf"/>
</dbReference>
<proteinExistence type="predicted"/>
<feature type="compositionally biased region" description="Basic and acidic residues" evidence="2">
    <location>
        <begin position="364"/>
        <end position="381"/>
    </location>
</feature>
<comment type="caution">
    <text evidence="3">The sequence shown here is derived from an EMBL/GenBank/DDBJ whole genome shotgun (WGS) entry which is preliminary data.</text>
</comment>
<accession>A0A3A1YTV1</accession>
<keyword evidence="1" id="KW-0233">DNA recombination</keyword>
<dbReference type="GO" id="GO:0003677">
    <property type="term" value="F:DNA binding"/>
    <property type="evidence" value="ECO:0007669"/>
    <property type="project" value="InterPro"/>
</dbReference>
<sequence>MATMNNPDDENGFTFDLPDSSPDSKSLDSVSTEEHKSTDDLVLPQTEWAESEPVALGQIPAHTPRHPRRISELTRQTYEGHLRSLRSMFLKAHPHVDEASPVDLAEFLISRFQTLRPKTVLVYRSALLYCFRNLMFEDPQIEQACLMLTHGLPKSGYKGKKRGQTVTLHSSQSLHKRTFARRDFERLLRFLGARNTQAADEMMDWLLAGLATGLRPAEWQYARWADTNRTQLRVRTLKRHLDKPTLPGLSEKTLAQFPKIEYRLVPVHESARETVDAHLRNIANHLRTGQPFDRLYEARRRYLRRACADCFGPKGTVFTLYMMRGQFSANAKKSASANEIASLMGCMPKRVMGNYGSKKAAHRSASEFKPRDQQRHSETDRQQQWQQPNSSSNQGESDLSNVGPQP</sequence>
<dbReference type="GO" id="GO:0006310">
    <property type="term" value="P:DNA recombination"/>
    <property type="evidence" value="ECO:0007669"/>
    <property type="project" value="UniProtKB-KW"/>
</dbReference>
<evidence type="ECO:0000313" key="3">
    <source>
        <dbReference type="EMBL" id="RIY41085.1"/>
    </source>
</evidence>
<feature type="region of interest" description="Disordered" evidence="2">
    <location>
        <begin position="356"/>
        <end position="406"/>
    </location>
</feature>
<evidence type="ECO:0000256" key="1">
    <source>
        <dbReference type="ARBA" id="ARBA00023172"/>
    </source>
</evidence>
<organism evidence="3 4">
    <name type="scientific">Neopusillimonas maritima</name>
    <dbReference type="NCBI Taxonomy" id="2026239"/>
    <lineage>
        <taxon>Bacteria</taxon>
        <taxon>Pseudomonadati</taxon>
        <taxon>Pseudomonadota</taxon>
        <taxon>Betaproteobacteria</taxon>
        <taxon>Burkholderiales</taxon>
        <taxon>Alcaligenaceae</taxon>
        <taxon>Neopusillimonas</taxon>
    </lineage>
</organism>
<dbReference type="GO" id="GO:0015074">
    <property type="term" value="P:DNA integration"/>
    <property type="evidence" value="ECO:0007669"/>
    <property type="project" value="InterPro"/>
</dbReference>
<protein>
    <recommendedName>
        <fullName evidence="5">Core-binding (CB) domain-containing protein</fullName>
    </recommendedName>
</protein>
<dbReference type="RefSeq" id="WP_119516086.1">
    <property type="nucleotide sequence ID" value="NZ_NQYH01000005.1"/>
</dbReference>
<reference evidence="3 4" key="1">
    <citation type="submission" date="2017-08" db="EMBL/GenBank/DDBJ databases">
        <title>Pusillimonas indicus sp. nov., a member of the family Alcaligenaceae isolated from surface seawater.</title>
        <authorList>
            <person name="Li J."/>
        </authorList>
    </citation>
    <scope>NUCLEOTIDE SEQUENCE [LARGE SCALE GENOMIC DNA]</scope>
    <source>
        <strain evidence="3 4">L52-1-41</strain>
    </source>
</reference>